<proteinExistence type="inferred from homology"/>
<sequence>MSADNVKTSTIGYPRIGPKREMKKALEEYWAGKSSKEALTAVAKQVEEAAWKTQADSGINMVALDGTCYDQMLDHCTYLGLLPARFQELSGLDAYFAAARGHPPNITALDMSKLMDSNYHYLVPELTATSTPKPNWAPFLEAVRRGQATVGVEKAVPMLIGPITFTVLSRGDFDRSVMIQRLGPAYQTVLNELAKLGVPEVQIHEPVLALSAANQYQADAETVYQSLAGTVPLHLVVPYDDVAADVYPWLVKLPVQAIGLDFCGVPGAPHGNSTCQLIAKYGFPSDKRLGVGIIDGRSPWADNGTAIKVVAALRKHLGPGQALSVQTSASLQHVPLDLNLETELPTAVKSRLAFAQQKLEEMVAVKEAVTGHAGAASDIDLSTYTGAPAMGLTAKAIPTEFFQRPAPFAVRRPQQPQFHAFPTTTIGSFPQTPTIRRARLQYKKGTISEVEYRERIAAEIGYSIGAQEALGLDVLVHGEAERTDMVEYFGMKLNGFCFTQHAWVQSYGSRYVRPPLIVGDVSRQGPMTVHEFELAQSMTSRAFVKGMLTGPTTIINWSFPRKDITRSEQAFQIGLALREEVADLEKAGCRIIQVDDPAIREGLPLKTDRQALYLEWSAAAFRLSCGVATPACQIVTHLCYSNFEEIMAAIDALDADVLTIENSRSDDEMVRALSAYGYSRDLGPGVYDVHSPLVPSVESMAAKARAYVAAGIDISKVWLNPDCGLKTRRWEEVLPSLRNMVAAAKLVREEMGGGKGNARGVTAAK</sequence>
<comment type="pathway">
    <text evidence="2">Amino-acid biosynthesis; L-methionine biosynthesis via de novo pathway; L-methionine from L-homocysteine (MetE route): step 1/1.</text>
</comment>
<evidence type="ECO:0000256" key="11">
    <source>
        <dbReference type="PIRSR" id="PIRSR000382-1"/>
    </source>
</evidence>
<feature type="domain" description="Cobalamin-independent methionine synthase MetE N-terminal" evidence="15">
    <location>
        <begin position="8"/>
        <end position="315"/>
    </location>
</feature>
<dbReference type="Proteomes" id="UP000355283">
    <property type="component" value="Unassembled WGS sequence"/>
</dbReference>
<evidence type="ECO:0000256" key="1">
    <source>
        <dbReference type="ARBA" id="ARBA00002777"/>
    </source>
</evidence>
<name>A0A4D9CTN1_9STRA</name>
<evidence type="ECO:0000256" key="3">
    <source>
        <dbReference type="ARBA" id="ARBA00009553"/>
    </source>
</evidence>
<feature type="binding site" evidence="11">
    <location>
        <position position="595"/>
    </location>
    <ligand>
        <name>L-homocysteine</name>
        <dbReference type="ChEBI" id="CHEBI:58199"/>
    </ligand>
</feature>
<keyword evidence="9 12" id="KW-0862">Zinc</keyword>
<keyword evidence="10" id="KW-0486">Methionine biosynthesis</keyword>
<keyword evidence="8 12" id="KW-0479">Metal-binding</keyword>
<evidence type="ECO:0000256" key="12">
    <source>
        <dbReference type="PIRSR" id="PIRSR000382-2"/>
    </source>
</evidence>
<accession>A0A4D9CTN1</accession>
<feature type="binding site" evidence="12">
    <location>
        <position position="639"/>
    </location>
    <ligand>
        <name>Zn(2+)</name>
        <dbReference type="ChEBI" id="CHEBI:29105"/>
        <label>1</label>
        <note>catalytic</note>
    </ligand>
</feature>
<feature type="binding site" evidence="11">
    <location>
        <position position="479"/>
    </location>
    <ligand>
        <name>L-methionine</name>
        <dbReference type="ChEBI" id="CHEBI:57844"/>
    </ligand>
</feature>
<feature type="binding site" evidence="11">
    <location>
        <begin position="426"/>
        <end position="428"/>
    </location>
    <ligand>
        <name>L-methionine</name>
        <dbReference type="ChEBI" id="CHEBI:57844"/>
    </ligand>
</feature>
<evidence type="ECO:0000256" key="9">
    <source>
        <dbReference type="ARBA" id="ARBA00022833"/>
    </source>
</evidence>
<dbReference type="PIRSF" id="PIRSF000382">
    <property type="entry name" value="MeTrfase_B12_ind"/>
    <property type="match status" value="1"/>
</dbReference>
<evidence type="ECO:0000256" key="5">
    <source>
        <dbReference type="ARBA" id="ARBA00022603"/>
    </source>
</evidence>
<feature type="domain" description="Cobalamin-independent methionine synthase MetE C-terminal/archaeal" evidence="14">
    <location>
        <begin position="421"/>
        <end position="745"/>
    </location>
</feature>
<feature type="binding site" evidence="11">
    <location>
        <position position="118"/>
    </location>
    <ligand>
        <name>5-methyltetrahydropteroyltri-L-glutamate</name>
        <dbReference type="ChEBI" id="CHEBI:58207"/>
    </ligand>
</feature>
<feature type="active site" description="Proton donor" evidence="13">
    <location>
        <position position="690"/>
    </location>
</feature>
<organism evidence="16 17">
    <name type="scientific">Nannochloropsis salina CCMP1776</name>
    <dbReference type="NCBI Taxonomy" id="1027361"/>
    <lineage>
        <taxon>Eukaryota</taxon>
        <taxon>Sar</taxon>
        <taxon>Stramenopiles</taxon>
        <taxon>Ochrophyta</taxon>
        <taxon>Eustigmatophyceae</taxon>
        <taxon>Eustigmatales</taxon>
        <taxon>Monodopsidaceae</taxon>
        <taxon>Microchloropsis</taxon>
        <taxon>Microchloropsis salina</taxon>
    </lineage>
</organism>
<feature type="binding site" evidence="12">
    <location>
        <position position="723"/>
    </location>
    <ligand>
        <name>Zn(2+)</name>
        <dbReference type="ChEBI" id="CHEBI:29105"/>
        <label>1</label>
        <note>catalytic</note>
    </ligand>
</feature>
<dbReference type="InterPro" id="IPR013215">
    <property type="entry name" value="Cbl-indep_Met_Synth_N"/>
</dbReference>
<dbReference type="Pfam" id="PF01717">
    <property type="entry name" value="Meth_synt_2"/>
    <property type="match status" value="1"/>
</dbReference>
<evidence type="ECO:0000256" key="13">
    <source>
        <dbReference type="PIRSR" id="PIRSR000382-3"/>
    </source>
</evidence>
<dbReference type="AlphaFoldDB" id="A0A4D9CTN1"/>
<keyword evidence="17" id="KW-1185">Reference proteome</keyword>
<evidence type="ECO:0000256" key="8">
    <source>
        <dbReference type="ARBA" id="ARBA00022723"/>
    </source>
</evidence>
<evidence type="ECO:0000256" key="4">
    <source>
        <dbReference type="ARBA" id="ARBA00012034"/>
    </source>
</evidence>
<feature type="binding site" evidence="11">
    <location>
        <position position="595"/>
    </location>
    <ligand>
        <name>L-methionine</name>
        <dbReference type="ChEBI" id="CHEBI:57844"/>
    </ligand>
</feature>
<comment type="cofactor">
    <cofactor evidence="12">
        <name>Zn(2+)</name>
        <dbReference type="ChEBI" id="CHEBI:29105"/>
    </cofactor>
    <text evidence="12">Binds 2 Zn(2+) ions per subunit.</text>
</comment>
<dbReference type="CDD" id="cd03311">
    <property type="entry name" value="CIMS_C_terminal_like"/>
    <property type="match status" value="1"/>
</dbReference>
<feature type="binding site" evidence="11">
    <location>
        <position position="23"/>
    </location>
    <ligand>
        <name>5-methyltetrahydropteroyltri-L-glutamate</name>
        <dbReference type="ChEBI" id="CHEBI:58207"/>
    </ligand>
</feature>
<protein>
    <recommendedName>
        <fullName evidence="4">5-methyltetrahydropteroyltriglutamate--homocysteine S-methyltransferase</fullName>
        <ecNumber evidence="4">2.1.1.14</ecNumber>
    </recommendedName>
</protein>
<keyword evidence="5" id="KW-0489">Methyltransferase</keyword>
<feature type="binding site" evidence="12">
    <location>
        <position position="661"/>
    </location>
    <ligand>
        <name>Zn(2+)</name>
        <dbReference type="ChEBI" id="CHEBI:29105"/>
        <label>1</label>
        <note>catalytic</note>
    </ligand>
</feature>
<dbReference type="InterPro" id="IPR006276">
    <property type="entry name" value="Cobalamin-indep_Met_synthase"/>
</dbReference>
<dbReference type="UniPathway" id="UPA00051">
    <property type="reaction ID" value="UER00082"/>
</dbReference>
<dbReference type="PANTHER" id="PTHR30519">
    <property type="entry name" value="5-METHYLTETRAHYDROPTEROYLTRIGLUTAMATE--HOMOCYSTEINE METHYLTRANSFERASE"/>
    <property type="match status" value="1"/>
</dbReference>
<feature type="binding site" evidence="11">
    <location>
        <begin position="426"/>
        <end position="428"/>
    </location>
    <ligand>
        <name>L-homocysteine</name>
        <dbReference type="ChEBI" id="CHEBI:58199"/>
    </ligand>
</feature>
<dbReference type="GO" id="GO:0032259">
    <property type="term" value="P:methylation"/>
    <property type="evidence" value="ECO:0007669"/>
    <property type="project" value="UniProtKB-KW"/>
</dbReference>
<dbReference type="GO" id="GO:0008270">
    <property type="term" value="F:zinc ion binding"/>
    <property type="evidence" value="ECO:0007669"/>
    <property type="project" value="InterPro"/>
</dbReference>
<dbReference type="InterPro" id="IPR002629">
    <property type="entry name" value="Met_Synth_C/arc"/>
</dbReference>
<dbReference type="SUPFAM" id="SSF51726">
    <property type="entry name" value="UROD/MetE-like"/>
    <property type="match status" value="2"/>
</dbReference>
<dbReference type="GO" id="GO:0009086">
    <property type="term" value="P:methionine biosynthetic process"/>
    <property type="evidence" value="ECO:0007669"/>
    <property type="project" value="UniProtKB-KW"/>
</dbReference>
<evidence type="ECO:0000313" key="17">
    <source>
        <dbReference type="Proteomes" id="UP000355283"/>
    </source>
</evidence>
<dbReference type="EC" id="2.1.1.14" evidence="4"/>
<evidence type="ECO:0000256" key="10">
    <source>
        <dbReference type="ARBA" id="ARBA00023167"/>
    </source>
</evidence>
<reference evidence="16 17" key="1">
    <citation type="submission" date="2019-01" db="EMBL/GenBank/DDBJ databases">
        <title>Nuclear Genome Assembly of the Microalgal Biofuel strain Nannochloropsis salina CCMP1776.</title>
        <authorList>
            <person name="Hovde B."/>
        </authorList>
    </citation>
    <scope>NUCLEOTIDE SEQUENCE [LARGE SCALE GENOMIC DNA]</scope>
    <source>
        <strain evidence="16 17">CCMP1776</strain>
    </source>
</reference>
<gene>
    <name evidence="16" type="ORF">NSK_008637</name>
</gene>
<dbReference type="OrthoDB" id="1053771at2759"/>
<dbReference type="NCBIfam" id="NF003556">
    <property type="entry name" value="PRK05222.1"/>
    <property type="match status" value="1"/>
</dbReference>
<feature type="binding site" evidence="12">
    <location>
        <position position="637"/>
    </location>
    <ligand>
        <name>Zn(2+)</name>
        <dbReference type="ChEBI" id="CHEBI:29105"/>
        <label>1</label>
        <note>catalytic</note>
    </ligand>
</feature>
<dbReference type="InterPro" id="IPR038071">
    <property type="entry name" value="UROD/MetE-like_sf"/>
</dbReference>
<evidence type="ECO:0000256" key="2">
    <source>
        <dbReference type="ARBA" id="ARBA00004681"/>
    </source>
</evidence>
<evidence type="ECO:0000259" key="14">
    <source>
        <dbReference type="Pfam" id="PF01717"/>
    </source>
</evidence>
<comment type="similarity">
    <text evidence="3">Belongs to the vitamin-B12 independent methionine synthase family.</text>
</comment>
<comment type="caution">
    <text evidence="16">The sequence shown here is derived from an EMBL/GenBank/DDBJ whole genome shotgun (WGS) entry which is preliminary data.</text>
</comment>
<keyword evidence="6" id="KW-0028">Amino-acid biosynthesis</keyword>
<evidence type="ECO:0000313" key="16">
    <source>
        <dbReference type="EMBL" id="TFJ80079.1"/>
    </source>
</evidence>
<keyword evidence="7" id="KW-0808">Transferase</keyword>
<dbReference type="EMBL" id="SDOX01000183">
    <property type="protein sequence ID" value="TFJ80079.1"/>
    <property type="molecule type" value="Genomic_DNA"/>
</dbReference>
<evidence type="ECO:0000259" key="15">
    <source>
        <dbReference type="Pfam" id="PF08267"/>
    </source>
</evidence>
<evidence type="ECO:0000256" key="7">
    <source>
        <dbReference type="ARBA" id="ARBA00022679"/>
    </source>
</evidence>
<comment type="function">
    <text evidence="1">Catalyzes the transfer of a methyl group from 5-methyltetrahydrofolate to homocysteine resulting in methionine formation.</text>
</comment>
<feature type="binding site" evidence="11">
    <location>
        <position position="557"/>
    </location>
    <ligand>
        <name>5-methyltetrahydropteroyltri-L-glutamate</name>
        <dbReference type="ChEBI" id="CHEBI:58207"/>
    </ligand>
</feature>
<dbReference type="Gene3D" id="3.20.20.210">
    <property type="match status" value="2"/>
</dbReference>
<dbReference type="GO" id="GO:0003871">
    <property type="term" value="F:5-methyltetrahydropteroyltriglutamate-homocysteine S-methyltransferase activity"/>
    <property type="evidence" value="ECO:0007669"/>
    <property type="project" value="UniProtKB-EC"/>
</dbReference>
<evidence type="ECO:0000256" key="6">
    <source>
        <dbReference type="ARBA" id="ARBA00022605"/>
    </source>
</evidence>
<dbReference type="Pfam" id="PF08267">
    <property type="entry name" value="Meth_synt_1"/>
    <property type="match status" value="1"/>
</dbReference>